<evidence type="ECO:0000313" key="2">
    <source>
        <dbReference type="Proteomes" id="UP000249417"/>
    </source>
</evidence>
<organism evidence="1 2">
    <name type="scientific">Micavibrio aeruginosavorus</name>
    <dbReference type="NCBI Taxonomy" id="349221"/>
    <lineage>
        <taxon>Bacteria</taxon>
        <taxon>Pseudomonadati</taxon>
        <taxon>Bdellovibrionota</taxon>
        <taxon>Bdellovibrionia</taxon>
        <taxon>Bdellovibrionales</taxon>
        <taxon>Pseudobdellovibrionaceae</taxon>
        <taxon>Micavibrio</taxon>
    </lineage>
</organism>
<protein>
    <submittedName>
        <fullName evidence="1">Uncharacterized protein</fullName>
    </submittedName>
</protein>
<name>A0A2W5MXJ7_9BACT</name>
<reference evidence="1 2" key="1">
    <citation type="submission" date="2017-08" db="EMBL/GenBank/DDBJ databases">
        <title>Infants hospitalized years apart are colonized by the same room-sourced microbial strains.</title>
        <authorList>
            <person name="Brooks B."/>
            <person name="Olm M.R."/>
            <person name="Firek B.A."/>
            <person name="Baker R."/>
            <person name="Thomas B.C."/>
            <person name="Morowitz M.J."/>
            <person name="Banfield J.F."/>
        </authorList>
    </citation>
    <scope>NUCLEOTIDE SEQUENCE [LARGE SCALE GENOMIC DNA]</scope>
    <source>
        <strain evidence="1">S2_005_002_R2_29</strain>
    </source>
</reference>
<comment type="caution">
    <text evidence="1">The sequence shown here is derived from an EMBL/GenBank/DDBJ whole genome shotgun (WGS) entry which is preliminary data.</text>
</comment>
<dbReference type="EMBL" id="QFQB01000072">
    <property type="protein sequence ID" value="PZQ44919.1"/>
    <property type="molecule type" value="Genomic_DNA"/>
</dbReference>
<proteinExistence type="predicted"/>
<sequence>MGKLGLVFDRERGIDVPASLYEDERLTSFIPVEVIFEKGWQPNYKEELPSFSIWLEHNEFSMPWNTTRVRYNREKDQCRSLIIMEQARFESFEAEARKIFPIVSIELSPKAFEAEMQMRSKAPHVCWDKMTEPGVYVVWEHDTCTSVTPVAKYIQENNLG</sequence>
<evidence type="ECO:0000313" key="1">
    <source>
        <dbReference type="EMBL" id="PZQ44919.1"/>
    </source>
</evidence>
<gene>
    <name evidence="1" type="ORF">DI551_09080</name>
</gene>
<dbReference type="Proteomes" id="UP000249417">
    <property type="component" value="Unassembled WGS sequence"/>
</dbReference>
<dbReference type="AlphaFoldDB" id="A0A2W5MXJ7"/>
<accession>A0A2W5MXJ7</accession>